<reference evidence="2" key="1">
    <citation type="submission" date="2023-08" db="EMBL/GenBank/DDBJ databases">
        <title>A de novo genome assembly of Solanum verrucosum Schlechtendal, a Mexican diploid species geographically isolated from the other diploid A-genome species in potato relatives.</title>
        <authorList>
            <person name="Hosaka K."/>
        </authorList>
    </citation>
    <scope>NUCLEOTIDE SEQUENCE</scope>
    <source>
        <tissue evidence="2">Young leaves</tissue>
    </source>
</reference>
<dbReference type="PANTHER" id="PTHR44376:SF8">
    <property type="entry name" value="TRANSCRIPTIONAL COREPRESSOR LEUNIG-LIKE"/>
    <property type="match status" value="1"/>
</dbReference>
<accession>A0AAF0Q812</accession>
<proteinExistence type="predicted"/>
<dbReference type="Proteomes" id="UP001234989">
    <property type="component" value="Chromosome 3"/>
</dbReference>
<gene>
    <name evidence="2" type="ORF">MTR67_011283</name>
</gene>
<feature type="region of interest" description="Disordered" evidence="1">
    <location>
        <begin position="142"/>
        <end position="178"/>
    </location>
</feature>
<dbReference type="PANTHER" id="PTHR44376">
    <property type="entry name" value="TRANSCRIPTIONAL REGULATOR OF FILAMENTOUS GROWTH FLO8"/>
    <property type="match status" value="1"/>
</dbReference>
<dbReference type="AlphaFoldDB" id="A0AAF0Q812"/>
<name>A0AAF0Q812_SOLVR</name>
<evidence type="ECO:0008006" key="4">
    <source>
        <dbReference type="Google" id="ProtNLM"/>
    </source>
</evidence>
<keyword evidence="3" id="KW-1185">Reference proteome</keyword>
<feature type="compositionally biased region" description="Polar residues" evidence="1">
    <location>
        <begin position="146"/>
        <end position="157"/>
    </location>
</feature>
<feature type="compositionally biased region" description="Polar residues" evidence="1">
    <location>
        <begin position="164"/>
        <end position="178"/>
    </location>
</feature>
<organism evidence="2 3">
    <name type="scientific">Solanum verrucosum</name>
    <dbReference type="NCBI Taxonomy" id="315347"/>
    <lineage>
        <taxon>Eukaryota</taxon>
        <taxon>Viridiplantae</taxon>
        <taxon>Streptophyta</taxon>
        <taxon>Embryophyta</taxon>
        <taxon>Tracheophyta</taxon>
        <taxon>Spermatophyta</taxon>
        <taxon>Magnoliopsida</taxon>
        <taxon>eudicotyledons</taxon>
        <taxon>Gunneridae</taxon>
        <taxon>Pentapetalae</taxon>
        <taxon>asterids</taxon>
        <taxon>lamiids</taxon>
        <taxon>Solanales</taxon>
        <taxon>Solanaceae</taxon>
        <taxon>Solanoideae</taxon>
        <taxon>Solaneae</taxon>
        <taxon>Solanum</taxon>
    </lineage>
</organism>
<evidence type="ECO:0000313" key="2">
    <source>
        <dbReference type="EMBL" id="WMV17898.1"/>
    </source>
</evidence>
<sequence>MASGNSEKMQKESLGVTGKVLSKQPEGHGFKPWDQSLASMQNKIAYNRPLWSGPISCKNAKLEKCIYDYLVKKGLHETADAFARGVAIENPTDDAIKSSGAFLTNWWSMLYDKLISNHSSQDPFAEAARTMDNVVPQVPYAVPAPSSHSVTPVNSPTMPDPSEAGSSTASCSGMQQTP</sequence>
<dbReference type="InterPro" id="IPR044716">
    <property type="entry name" value="LEUNIG-like"/>
</dbReference>
<dbReference type="PROSITE" id="PS50896">
    <property type="entry name" value="LISH"/>
    <property type="match status" value="1"/>
</dbReference>
<dbReference type="InterPro" id="IPR006594">
    <property type="entry name" value="LisH"/>
</dbReference>
<dbReference type="GO" id="GO:0003714">
    <property type="term" value="F:transcription corepressor activity"/>
    <property type="evidence" value="ECO:0007669"/>
    <property type="project" value="InterPro"/>
</dbReference>
<evidence type="ECO:0000313" key="3">
    <source>
        <dbReference type="Proteomes" id="UP001234989"/>
    </source>
</evidence>
<protein>
    <recommendedName>
        <fullName evidence="4">LisH domain-containing protein</fullName>
    </recommendedName>
</protein>
<dbReference type="EMBL" id="CP133614">
    <property type="protein sequence ID" value="WMV17898.1"/>
    <property type="molecule type" value="Genomic_DNA"/>
</dbReference>
<evidence type="ECO:0000256" key="1">
    <source>
        <dbReference type="SAM" id="MobiDB-lite"/>
    </source>
</evidence>
<dbReference type="Pfam" id="PF08513">
    <property type="entry name" value="LisH"/>
    <property type="match status" value="1"/>
</dbReference>